<proteinExistence type="predicted"/>
<dbReference type="Proteomes" id="UP000293296">
    <property type="component" value="Chromosome"/>
</dbReference>
<keyword evidence="3" id="KW-1185">Reference proteome</keyword>
<organism evidence="2 3">
    <name type="scientific">Solidesulfovibrio carbinolicus</name>
    <dbReference type="NCBI Taxonomy" id="296842"/>
    <lineage>
        <taxon>Bacteria</taxon>
        <taxon>Pseudomonadati</taxon>
        <taxon>Thermodesulfobacteriota</taxon>
        <taxon>Desulfovibrionia</taxon>
        <taxon>Desulfovibrionales</taxon>
        <taxon>Desulfovibrionaceae</taxon>
        <taxon>Solidesulfovibrio</taxon>
    </lineage>
</organism>
<evidence type="ECO:0000313" key="3">
    <source>
        <dbReference type="Proteomes" id="UP000293296"/>
    </source>
</evidence>
<feature type="chain" id="PRO_5021003615" evidence="1">
    <location>
        <begin position="43"/>
        <end position="428"/>
    </location>
</feature>
<feature type="signal peptide" evidence="1">
    <location>
        <begin position="1"/>
        <end position="42"/>
    </location>
</feature>
<dbReference type="OrthoDB" id="179504at2"/>
<sequence length="428" mass="45190">MPWPRVCSTHPIAKESRMFHRRLLAAALVAATTCLWPLAATAAKPTPAEATENPPTLSAAALLPDPVLVGPNHSVDDKVVNDGYINTYIIHTPKSGDLRVESTAKLYATIQELNAAAAMDQVNAGAEIGKSVAKSAAGAVTGAFNLIVHPADSLSNVGKSFSRATTKSDRPTGDDGTVGELLGYNRAKREYAKAFAVNPYSDNPVLQKSLKRLAGAGFFGSFAASAAIPGGAALTFINNANLIPQSAVDVSIPPEDLFASNRERLKAMGVSPEQAELFVENPNFDPILQTRFVLALDRMTNVAGRPAFVKFALFTNNADLAFFRTRMAELYANLSATTDPIKSFITAGKFVLAETQNGGILAAFPLDYLAWTPGVADIAAILGDAATAKGAKIKKLVIAGEVSPMAAKALKKGGWTLVQLREGLRASR</sequence>
<name>A0A4P6HH62_9BACT</name>
<dbReference type="KEGG" id="dcb:C3Y92_02085"/>
<gene>
    <name evidence="2" type="ORF">C3Y92_02085</name>
</gene>
<evidence type="ECO:0000256" key="1">
    <source>
        <dbReference type="SAM" id="SignalP"/>
    </source>
</evidence>
<evidence type="ECO:0000313" key="2">
    <source>
        <dbReference type="EMBL" id="QAZ66095.1"/>
    </source>
</evidence>
<dbReference type="EMBL" id="CP026538">
    <property type="protein sequence ID" value="QAZ66095.1"/>
    <property type="molecule type" value="Genomic_DNA"/>
</dbReference>
<dbReference type="AlphaFoldDB" id="A0A4P6HH62"/>
<reference evidence="2 3" key="1">
    <citation type="submission" date="2018-02" db="EMBL/GenBank/DDBJ databases">
        <title>Genome sequence of Desulfovibrio carbinolicus DSM 3852.</title>
        <authorList>
            <person name="Wilbanks E."/>
            <person name="Skennerton C.T."/>
            <person name="Orphan V.J."/>
        </authorList>
    </citation>
    <scope>NUCLEOTIDE SEQUENCE [LARGE SCALE GENOMIC DNA]</scope>
    <source>
        <strain evidence="2 3">DSM 3852</strain>
    </source>
</reference>
<keyword evidence="1" id="KW-0732">Signal</keyword>
<protein>
    <submittedName>
        <fullName evidence="2">Uncharacterized protein</fullName>
    </submittedName>
</protein>
<accession>A0A4P6HH62</accession>